<accession>A0A382FW25</accession>
<protein>
    <submittedName>
        <fullName evidence="1">Uncharacterized protein</fullName>
    </submittedName>
</protein>
<dbReference type="AlphaFoldDB" id="A0A382FW25"/>
<reference evidence="1" key="1">
    <citation type="submission" date="2018-05" db="EMBL/GenBank/DDBJ databases">
        <authorList>
            <person name="Lanie J.A."/>
            <person name="Ng W.-L."/>
            <person name="Kazmierczak K.M."/>
            <person name="Andrzejewski T.M."/>
            <person name="Davidsen T.M."/>
            <person name="Wayne K.J."/>
            <person name="Tettelin H."/>
            <person name="Glass J.I."/>
            <person name="Rusch D."/>
            <person name="Podicherti R."/>
            <person name="Tsui H.-C.T."/>
            <person name="Winkler M.E."/>
        </authorList>
    </citation>
    <scope>NUCLEOTIDE SEQUENCE</scope>
</reference>
<name>A0A382FW25_9ZZZZ</name>
<evidence type="ECO:0000313" key="1">
    <source>
        <dbReference type="EMBL" id="SVB66775.1"/>
    </source>
</evidence>
<proteinExistence type="predicted"/>
<gene>
    <name evidence="1" type="ORF">METZ01_LOCUS219629</name>
</gene>
<sequence>IVIDGQHALTTSFASDADKIIQELQTNTNFEVSVATDTTISTEDKWVNPLGEYFLLDYENMVGIQQIGTTPELLYNEEVRMVTTLLNKNNTEVQLQFIITWETDGIQTKGCIEELCVNMPLPDIGTIQHLIETTISNYGDMGEPLIECYFDAKTDSRSECTPDIVARTRSARLAARGEEE</sequence>
<organism evidence="1">
    <name type="scientific">marine metagenome</name>
    <dbReference type="NCBI Taxonomy" id="408172"/>
    <lineage>
        <taxon>unclassified sequences</taxon>
        <taxon>metagenomes</taxon>
        <taxon>ecological metagenomes</taxon>
    </lineage>
</organism>
<feature type="non-terminal residue" evidence="1">
    <location>
        <position position="1"/>
    </location>
</feature>
<dbReference type="EMBL" id="UINC01051985">
    <property type="protein sequence ID" value="SVB66775.1"/>
    <property type="molecule type" value="Genomic_DNA"/>
</dbReference>